<organism evidence="2 3">
    <name type="scientific">Flavobacterium nitrogenifigens</name>
    <dbReference type="NCBI Taxonomy" id="1617283"/>
    <lineage>
        <taxon>Bacteria</taxon>
        <taxon>Pseudomonadati</taxon>
        <taxon>Bacteroidota</taxon>
        <taxon>Flavobacteriia</taxon>
        <taxon>Flavobacteriales</taxon>
        <taxon>Flavobacteriaceae</taxon>
        <taxon>Flavobacterium</taxon>
    </lineage>
</organism>
<sequence length="147" mass="16888">MPNETIRCLKKKVLLGAILFTITSMEICWSMGNFSERISLGFLDCSFVENVYLMSILTAIFLAIVFLVFSFIKKIYLKSVIEMIVLIPIWVLLNYAIFVDHKSLWSIGTLQEEFFYTILLSIVPVLVVSIAVVLSAYYISRTKKVRQ</sequence>
<dbReference type="RefSeq" id="WP_111378178.1">
    <property type="nucleotide sequence ID" value="NZ_FXTQ01000001.1"/>
</dbReference>
<keyword evidence="3" id="KW-1185">Reference proteome</keyword>
<dbReference type="AlphaFoldDB" id="A0A521BJK9"/>
<name>A0A521BJK9_9FLAO</name>
<dbReference type="OrthoDB" id="9898277at2"/>
<reference evidence="2 3" key="1">
    <citation type="submission" date="2017-05" db="EMBL/GenBank/DDBJ databases">
        <authorList>
            <person name="Varghese N."/>
            <person name="Submissions S."/>
        </authorList>
    </citation>
    <scope>NUCLEOTIDE SEQUENCE [LARGE SCALE GENOMIC DNA]</scope>
    <source>
        <strain evidence="2 3">DSM 29982</strain>
    </source>
</reference>
<evidence type="ECO:0000313" key="3">
    <source>
        <dbReference type="Proteomes" id="UP000319267"/>
    </source>
</evidence>
<feature type="transmembrane region" description="Helical" evidence="1">
    <location>
        <begin position="118"/>
        <end position="139"/>
    </location>
</feature>
<dbReference type="EMBL" id="FXTQ01000001">
    <property type="protein sequence ID" value="SMO47324.1"/>
    <property type="molecule type" value="Genomic_DNA"/>
</dbReference>
<proteinExistence type="predicted"/>
<keyword evidence="1" id="KW-0812">Transmembrane</keyword>
<accession>A0A521BJK9</accession>
<protein>
    <submittedName>
        <fullName evidence="2">Uncharacterized protein</fullName>
    </submittedName>
</protein>
<dbReference type="Proteomes" id="UP000319267">
    <property type="component" value="Unassembled WGS sequence"/>
</dbReference>
<evidence type="ECO:0000313" key="2">
    <source>
        <dbReference type="EMBL" id="SMO47324.1"/>
    </source>
</evidence>
<feature type="transmembrane region" description="Helical" evidence="1">
    <location>
        <begin position="12"/>
        <end position="32"/>
    </location>
</feature>
<keyword evidence="1" id="KW-0472">Membrane</keyword>
<evidence type="ECO:0000256" key="1">
    <source>
        <dbReference type="SAM" id="Phobius"/>
    </source>
</evidence>
<gene>
    <name evidence="2" type="ORF">SAMN06265220_1011059</name>
</gene>
<feature type="transmembrane region" description="Helical" evidence="1">
    <location>
        <begin position="52"/>
        <end position="72"/>
    </location>
</feature>
<feature type="transmembrane region" description="Helical" evidence="1">
    <location>
        <begin position="79"/>
        <end position="98"/>
    </location>
</feature>
<keyword evidence="1" id="KW-1133">Transmembrane helix</keyword>